<reference evidence="2" key="1">
    <citation type="journal article" date="2014" name="Int. J. Syst. Evol. Microbiol.">
        <title>Complete genome of a new Firmicutes species belonging to the dominant human colonic microbiota ('Ruminococcus bicirculans') reveals two chromosomes and a selective capacity to utilize plant glucans.</title>
        <authorList>
            <consortium name="NISC Comparative Sequencing Program"/>
            <person name="Wegmann U."/>
            <person name="Louis P."/>
            <person name="Goesmann A."/>
            <person name="Henrissat B."/>
            <person name="Duncan S.H."/>
            <person name="Flint H.J."/>
        </authorList>
    </citation>
    <scope>NUCLEOTIDE SEQUENCE</scope>
    <source>
        <strain evidence="2">NBRC 108219</strain>
    </source>
</reference>
<sequence>MDLGHFSFPEFITQLPSIIAALATVGILVFSLHQFREARREARSRETFNYFTNMYADDKFLSFRDFFNSVCESASEEELAGYARRSASNEYKALLYMLNHYETAAQGIRQGALDERFYLAQNRSTFIRHWRNLGPFVSELRIIASNPKIGEAADVLLTEITK</sequence>
<proteinExistence type="predicted"/>
<evidence type="ECO:0000313" key="2">
    <source>
        <dbReference type="EMBL" id="GLQ25102.1"/>
    </source>
</evidence>
<dbReference type="RefSeq" id="WP_284392274.1">
    <property type="nucleotide sequence ID" value="NZ_BSNK01000002.1"/>
</dbReference>
<keyword evidence="1" id="KW-1133">Transmembrane helix</keyword>
<gene>
    <name evidence="2" type="ORF">GCM10007853_29760</name>
</gene>
<keyword evidence="3" id="KW-1185">Reference proteome</keyword>
<feature type="transmembrane region" description="Helical" evidence="1">
    <location>
        <begin position="12"/>
        <end position="35"/>
    </location>
</feature>
<organism evidence="2 3">
    <name type="scientific">Algimonas ampicilliniresistens</name>
    <dbReference type="NCBI Taxonomy" id="1298735"/>
    <lineage>
        <taxon>Bacteria</taxon>
        <taxon>Pseudomonadati</taxon>
        <taxon>Pseudomonadota</taxon>
        <taxon>Alphaproteobacteria</taxon>
        <taxon>Maricaulales</taxon>
        <taxon>Robiginitomaculaceae</taxon>
        <taxon>Algimonas</taxon>
    </lineage>
</organism>
<keyword evidence="1" id="KW-0472">Membrane</keyword>
<evidence type="ECO:0000256" key="1">
    <source>
        <dbReference type="SAM" id="Phobius"/>
    </source>
</evidence>
<evidence type="ECO:0000313" key="3">
    <source>
        <dbReference type="Proteomes" id="UP001161391"/>
    </source>
</evidence>
<protein>
    <recommendedName>
        <fullName evidence="4">DUF4760 domain-containing protein</fullName>
    </recommendedName>
</protein>
<name>A0ABQ5VF38_9PROT</name>
<dbReference type="Proteomes" id="UP001161391">
    <property type="component" value="Unassembled WGS sequence"/>
</dbReference>
<keyword evidence="1" id="KW-0812">Transmembrane</keyword>
<accession>A0ABQ5VF38</accession>
<dbReference type="EMBL" id="BSNK01000002">
    <property type="protein sequence ID" value="GLQ25102.1"/>
    <property type="molecule type" value="Genomic_DNA"/>
</dbReference>
<dbReference type="Pfam" id="PF15956">
    <property type="entry name" value="DUF4760"/>
    <property type="match status" value="1"/>
</dbReference>
<comment type="caution">
    <text evidence="2">The sequence shown here is derived from an EMBL/GenBank/DDBJ whole genome shotgun (WGS) entry which is preliminary data.</text>
</comment>
<reference evidence="2" key="2">
    <citation type="submission" date="2023-01" db="EMBL/GenBank/DDBJ databases">
        <title>Draft genome sequence of Algimonas ampicilliniresistens strain NBRC 108219.</title>
        <authorList>
            <person name="Sun Q."/>
            <person name="Mori K."/>
        </authorList>
    </citation>
    <scope>NUCLEOTIDE SEQUENCE</scope>
    <source>
        <strain evidence="2">NBRC 108219</strain>
    </source>
</reference>
<dbReference type="InterPro" id="IPR031876">
    <property type="entry name" value="DUF4760"/>
</dbReference>
<evidence type="ECO:0008006" key="4">
    <source>
        <dbReference type="Google" id="ProtNLM"/>
    </source>
</evidence>